<evidence type="ECO:0000313" key="1">
    <source>
        <dbReference type="EMBL" id="MCP1169308.1"/>
    </source>
</evidence>
<proteinExistence type="predicted"/>
<dbReference type="AlphaFoldDB" id="A0A9X2FY42"/>
<feature type="non-terminal residue" evidence="1">
    <location>
        <position position="1"/>
    </location>
</feature>
<sequence>RDAPPPLAEARLADGARATVRSDGAKLVLTLEGQGALDEAERRALAERMLEVMAQAQQG</sequence>
<protein>
    <submittedName>
        <fullName evidence="1">Uncharacterized protein</fullName>
    </submittedName>
</protein>
<comment type="caution">
    <text evidence="1">The sequence shown here is derived from an EMBL/GenBank/DDBJ whole genome shotgun (WGS) entry which is preliminary data.</text>
</comment>
<evidence type="ECO:0000313" key="2">
    <source>
        <dbReference type="Proteomes" id="UP001139477"/>
    </source>
</evidence>
<dbReference type="EMBL" id="JAMYXC010000193">
    <property type="protein sequence ID" value="MCP1169308.1"/>
    <property type="molecule type" value="Genomic_DNA"/>
</dbReference>
<accession>A0A9X2FY42</accession>
<reference evidence="1" key="1">
    <citation type="submission" date="2022-06" db="EMBL/GenBank/DDBJ databases">
        <title>Limimaricola sediminis sp. nov., isolated from an intertidal sediment.</title>
        <authorList>
            <person name="Shao X."/>
        </authorList>
    </citation>
    <scope>NUCLEOTIDE SEQUENCE</scope>
    <source>
        <strain evidence="1">ASW11-118</strain>
    </source>
</reference>
<name>A0A9X2FY42_9RHOB</name>
<organism evidence="1 2">
    <name type="scientific">Limimaricola litoreus</name>
    <dbReference type="NCBI Taxonomy" id="2955316"/>
    <lineage>
        <taxon>Bacteria</taxon>
        <taxon>Pseudomonadati</taxon>
        <taxon>Pseudomonadota</taxon>
        <taxon>Alphaproteobacteria</taxon>
        <taxon>Rhodobacterales</taxon>
        <taxon>Paracoccaceae</taxon>
        <taxon>Limimaricola</taxon>
    </lineage>
</organism>
<dbReference type="RefSeq" id="WP_253332801.1">
    <property type="nucleotide sequence ID" value="NZ_JAMYXC010000193.1"/>
</dbReference>
<dbReference type="Proteomes" id="UP001139477">
    <property type="component" value="Unassembled WGS sequence"/>
</dbReference>
<keyword evidence="2" id="KW-1185">Reference proteome</keyword>
<gene>
    <name evidence="1" type="ORF">NHG85_12385</name>
</gene>